<feature type="domain" description="HD" evidence="1">
    <location>
        <begin position="91"/>
        <end position="195"/>
    </location>
</feature>
<dbReference type="EMBL" id="DYWI01000121">
    <property type="protein sequence ID" value="HJF65752.1"/>
    <property type="molecule type" value="Genomic_DNA"/>
</dbReference>
<dbReference type="NCBIfam" id="TIGR00277">
    <property type="entry name" value="HDIG"/>
    <property type="match status" value="1"/>
</dbReference>
<name>A0A9D2UXE6_9ACTN</name>
<dbReference type="SUPFAM" id="SSF109604">
    <property type="entry name" value="HD-domain/PDEase-like"/>
    <property type="match status" value="1"/>
</dbReference>
<dbReference type="AlphaFoldDB" id="A0A9D2UXE6"/>
<protein>
    <submittedName>
        <fullName evidence="2">HD domain-containing protein</fullName>
    </submittedName>
</protein>
<dbReference type="Gene3D" id="1.10.3210.10">
    <property type="entry name" value="Hypothetical protein af1432"/>
    <property type="match status" value="1"/>
</dbReference>
<evidence type="ECO:0000313" key="3">
    <source>
        <dbReference type="Proteomes" id="UP000786989"/>
    </source>
</evidence>
<evidence type="ECO:0000259" key="1">
    <source>
        <dbReference type="PROSITE" id="PS51831"/>
    </source>
</evidence>
<reference evidence="2" key="1">
    <citation type="journal article" date="2021" name="PeerJ">
        <title>Extensive microbial diversity within the chicken gut microbiome revealed by metagenomics and culture.</title>
        <authorList>
            <person name="Gilroy R."/>
            <person name="Ravi A."/>
            <person name="Getino M."/>
            <person name="Pursley I."/>
            <person name="Horton D.L."/>
            <person name="Alikhan N.F."/>
            <person name="Baker D."/>
            <person name="Gharbi K."/>
            <person name="Hall N."/>
            <person name="Watson M."/>
            <person name="Adriaenssens E.M."/>
            <person name="Foster-Nyarko E."/>
            <person name="Jarju S."/>
            <person name="Secka A."/>
            <person name="Antonio M."/>
            <person name="Oren A."/>
            <person name="Chaudhuri R.R."/>
            <person name="La Ragione R."/>
            <person name="Hildebrand F."/>
            <person name="Pallen M.J."/>
        </authorList>
    </citation>
    <scope>NUCLEOTIDE SEQUENCE</scope>
    <source>
        <strain evidence="2">ChiGjej6B6-11269</strain>
    </source>
</reference>
<gene>
    <name evidence="2" type="ORF">K8U77_06520</name>
</gene>
<dbReference type="Proteomes" id="UP000786989">
    <property type="component" value="Unassembled WGS sequence"/>
</dbReference>
<dbReference type="PROSITE" id="PS51831">
    <property type="entry name" value="HD"/>
    <property type="match status" value="1"/>
</dbReference>
<reference evidence="2" key="2">
    <citation type="submission" date="2021-09" db="EMBL/GenBank/DDBJ databases">
        <authorList>
            <person name="Gilroy R."/>
        </authorList>
    </citation>
    <scope>NUCLEOTIDE SEQUENCE</scope>
    <source>
        <strain evidence="2">ChiGjej6B6-11269</strain>
    </source>
</reference>
<comment type="caution">
    <text evidence="2">The sequence shown here is derived from an EMBL/GenBank/DDBJ whole genome shotgun (WGS) entry which is preliminary data.</text>
</comment>
<dbReference type="InterPro" id="IPR003607">
    <property type="entry name" value="HD/PDEase_dom"/>
</dbReference>
<dbReference type="SMART" id="SM00471">
    <property type="entry name" value="HDc"/>
    <property type="match status" value="1"/>
</dbReference>
<dbReference type="InterPro" id="IPR006675">
    <property type="entry name" value="HDIG_dom"/>
</dbReference>
<proteinExistence type="predicted"/>
<sequence length="218" mass="24289">MDDVEREGFASEEVGENSLHDSVSEATFVRAEVVSPSLKRASDVAAERPHDGFAAIAPMPEVEAIRTHRLFAEWCERLEAAEADREFCRHQMTHLLDVARIAYIRVLERGLPFRKEVVYAAALLHDIGKAAQYEDGEPHEVAGARIAQEILLDVEGFDPREKTMIVAAVAQHRRWSDASTPLGKLLYEADKASRPCFACSAREACAWSDERKNMGIGI</sequence>
<organism evidence="2 3">
    <name type="scientific">Slackia equolifaciens</name>
    <dbReference type="NCBI Taxonomy" id="498718"/>
    <lineage>
        <taxon>Bacteria</taxon>
        <taxon>Bacillati</taxon>
        <taxon>Actinomycetota</taxon>
        <taxon>Coriobacteriia</taxon>
        <taxon>Eggerthellales</taxon>
        <taxon>Eggerthellaceae</taxon>
        <taxon>Slackia</taxon>
    </lineage>
</organism>
<accession>A0A9D2UXE6</accession>
<dbReference type="Pfam" id="PF01966">
    <property type="entry name" value="HD"/>
    <property type="match status" value="1"/>
</dbReference>
<dbReference type="InterPro" id="IPR006674">
    <property type="entry name" value="HD_domain"/>
</dbReference>
<evidence type="ECO:0000313" key="2">
    <source>
        <dbReference type="EMBL" id="HJF65752.1"/>
    </source>
</evidence>